<comment type="similarity">
    <text evidence="1">Belongs to the sterol desaturase family.</text>
</comment>
<proteinExistence type="inferred from homology"/>
<evidence type="ECO:0000256" key="2">
    <source>
        <dbReference type="ARBA" id="ARBA00022746"/>
    </source>
</evidence>
<feature type="transmembrane region" description="Helical" evidence="4">
    <location>
        <begin position="6"/>
        <end position="24"/>
    </location>
</feature>
<name>A0ABX0XBG9_9BACT</name>
<sequence>MIVLLYIGITIATVAAMEFTAWWAHKYLMHGALWFLHEDHHKHDHEDDSFFEKNDAFFIIFAVPSALSYWIGLSTPGLMWLTFVGLGISIYGLIYFLIHDVYIHRRFKWFTHLDNKYSRAILRAHGHHHVFTEKEGSESFGLLVVDEKYYGRRKDWDKK</sequence>
<evidence type="ECO:0000313" key="5">
    <source>
        <dbReference type="EMBL" id="NJC26278.1"/>
    </source>
</evidence>
<accession>A0ABX0XBG9</accession>
<evidence type="ECO:0000313" key="6">
    <source>
        <dbReference type="Proteomes" id="UP000770785"/>
    </source>
</evidence>
<organism evidence="5 6">
    <name type="scientific">Neolewinella antarctica</name>
    <dbReference type="NCBI Taxonomy" id="442734"/>
    <lineage>
        <taxon>Bacteria</taxon>
        <taxon>Pseudomonadati</taxon>
        <taxon>Bacteroidota</taxon>
        <taxon>Saprospiria</taxon>
        <taxon>Saprospirales</taxon>
        <taxon>Lewinellaceae</taxon>
        <taxon>Neolewinella</taxon>
    </lineage>
</organism>
<keyword evidence="4" id="KW-0472">Membrane</keyword>
<dbReference type="GO" id="GO:0010291">
    <property type="term" value="F:beta-carotene 3-hydroxylase activity"/>
    <property type="evidence" value="ECO:0007669"/>
    <property type="project" value="UniProtKB-EC"/>
</dbReference>
<keyword evidence="6" id="KW-1185">Reference proteome</keyword>
<dbReference type="PANTHER" id="PTHR31899">
    <property type="entry name" value="BETA-CAROTENE 3-HYDROXYLASE 1, CHLOROPLASTIC"/>
    <property type="match status" value="1"/>
</dbReference>
<protein>
    <submittedName>
        <fullName evidence="5">Beta-carotene 3-hydroxylase</fullName>
        <ecNumber evidence="5">1.14.15.24</ecNumber>
    </submittedName>
</protein>
<dbReference type="EC" id="1.14.15.24" evidence="5"/>
<keyword evidence="4" id="KW-0812">Transmembrane</keyword>
<dbReference type="EMBL" id="JAATJH010000002">
    <property type="protein sequence ID" value="NJC26278.1"/>
    <property type="molecule type" value="Genomic_DNA"/>
</dbReference>
<dbReference type="PANTHER" id="PTHR31899:SF9">
    <property type="entry name" value="BETA-CAROTENE 3-HYDROXYLASE 1, CHLOROPLASTIC"/>
    <property type="match status" value="1"/>
</dbReference>
<feature type="transmembrane region" description="Helical" evidence="4">
    <location>
        <begin position="78"/>
        <end position="98"/>
    </location>
</feature>
<reference evidence="5 6" key="1">
    <citation type="submission" date="2020-03" db="EMBL/GenBank/DDBJ databases">
        <title>Genomic Encyclopedia of Type Strains, Phase IV (KMG-IV): sequencing the most valuable type-strain genomes for metagenomic binning, comparative biology and taxonomic classification.</title>
        <authorList>
            <person name="Goeker M."/>
        </authorList>
    </citation>
    <scope>NUCLEOTIDE SEQUENCE [LARGE SCALE GENOMIC DNA]</scope>
    <source>
        <strain evidence="5 6">DSM 105096</strain>
    </source>
</reference>
<evidence type="ECO:0000256" key="4">
    <source>
        <dbReference type="SAM" id="Phobius"/>
    </source>
</evidence>
<evidence type="ECO:0000256" key="3">
    <source>
        <dbReference type="ARBA" id="ARBA00023002"/>
    </source>
</evidence>
<dbReference type="Proteomes" id="UP000770785">
    <property type="component" value="Unassembled WGS sequence"/>
</dbReference>
<gene>
    <name evidence="5" type="ORF">GGR27_001777</name>
</gene>
<keyword evidence="3 5" id="KW-0560">Oxidoreductase</keyword>
<keyword evidence="4" id="KW-1133">Transmembrane helix</keyword>
<keyword evidence="2" id="KW-0125">Carotenoid biosynthesis</keyword>
<comment type="caution">
    <text evidence="5">The sequence shown here is derived from an EMBL/GenBank/DDBJ whole genome shotgun (WGS) entry which is preliminary data.</text>
</comment>
<dbReference type="InterPro" id="IPR045019">
    <property type="entry name" value="BETA-OHASE-like"/>
</dbReference>
<dbReference type="RefSeq" id="WP_168037032.1">
    <property type="nucleotide sequence ID" value="NZ_JAATJH010000002.1"/>
</dbReference>
<evidence type="ECO:0000256" key="1">
    <source>
        <dbReference type="ARBA" id="ARBA00009324"/>
    </source>
</evidence>